<feature type="domain" description="Polyvalent protein metallopeptidase" evidence="2">
    <location>
        <begin position="155"/>
        <end position="284"/>
    </location>
</feature>
<dbReference type="PIRSF" id="PIRSF037112">
    <property type="entry name" value="Antirestriction_ArdC"/>
    <property type="match status" value="1"/>
</dbReference>
<dbReference type="Proteomes" id="UP000317178">
    <property type="component" value="Chromosome"/>
</dbReference>
<dbReference type="GO" id="GO:0016779">
    <property type="term" value="F:nucleotidyltransferase activity"/>
    <property type="evidence" value="ECO:0007669"/>
    <property type="project" value="UniProtKB-KW"/>
</dbReference>
<keyword evidence="3" id="KW-0548">Nucleotidyltransferase</keyword>
<dbReference type="InterPro" id="IPR041459">
    <property type="entry name" value="MPTase-PolyVal"/>
</dbReference>
<evidence type="ECO:0000259" key="1">
    <source>
        <dbReference type="Pfam" id="PF08401"/>
    </source>
</evidence>
<dbReference type="Pfam" id="PF08401">
    <property type="entry name" value="ArdcN"/>
    <property type="match status" value="1"/>
</dbReference>
<keyword evidence="3" id="KW-0808">Transferase</keyword>
<name>A0A518CNH4_9PLAN</name>
<dbReference type="KEGG" id="plon:Pla110_24770"/>
<dbReference type="Pfam" id="PF18818">
    <property type="entry name" value="MPTase-PolyVal"/>
    <property type="match status" value="1"/>
</dbReference>
<keyword evidence="4" id="KW-1185">Reference proteome</keyword>
<evidence type="ECO:0000313" key="3">
    <source>
        <dbReference type="EMBL" id="QDU80744.1"/>
    </source>
</evidence>
<dbReference type="InterPro" id="IPR013610">
    <property type="entry name" value="ArdC_N"/>
</dbReference>
<gene>
    <name evidence="3" type="primary">traC_2</name>
    <name evidence="3" type="ORF">Pla110_24770</name>
</gene>
<dbReference type="OrthoDB" id="9792687at2"/>
<accession>A0A518CNH4</accession>
<reference evidence="3 4" key="1">
    <citation type="submission" date="2019-02" db="EMBL/GenBank/DDBJ databases">
        <title>Deep-cultivation of Planctomycetes and their phenomic and genomic characterization uncovers novel biology.</title>
        <authorList>
            <person name="Wiegand S."/>
            <person name="Jogler M."/>
            <person name="Boedeker C."/>
            <person name="Pinto D."/>
            <person name="Vollmers J."/>
            <person name="Rivas-Marin E."/>
            <person name="Kohn T."/>
            <person name="Peeters S.H."/>
            <person name="Heuer A."/>
            <person name="Rast P."/>
            <person name="Oberbeckmann S."/>
            <person name="Bunk B."/>
            <person name="Jeske O."/>
            <person name="Meyerdierks A."/>
            <person name="Storesund J.E."/>
            <person name="Kallscheuer N."/>
            <person name="Luecker S."/>
            <person name="Lage O.M."/>
            <person name="Pohl T."/>
            <person name="Merkel B.J."/>
            <person name="Hornburger P."/>
            <person name="Mueller R.-W."/>
            <person name="Bruemmer F."/>
            <person name="Labrenz M."/>
            <person name="Spormann A.M."/>
            <person name="Op den Camp H."/>
            <person name="Overmann J."/>
            <person name="Amann R."/>
            <person name="Jetten M.S.M."/>
            <person name="Mascher T."/>
            <person name="Medema M.H."/>
            <person name="Devos D.P."/>
            <person name="Kaster A.-K."/>
            <person name="Ovreas L."/>
            <person name="Rohde M."/>
            <person name="Galperin M.Y."/>
            <person name="Jogler C."/>
        </authorList>
    </citation>
    <scope>NUCLEOTIDE SEQUENCE [LARGE SCALE GENOMIC DNA]</scope>
    <source>
        <strain evidence="3 4">Pla110</strain>
    </source>
</reference>
<sequence length="325" mass="35905">MVKQKSAKPARRDIYQEITDQILALLDRGTVPWQNPIRRGTGNGWPKNLTNNKQYRGINVFLLAMQAWDQGFGSDYWLTFRQAKAKGGSVRKGEQSSLVTFWKLVQSKEKETNEKITLPVLRHYNVFNVEQCEGIKPPDEPESSAEANIFTPIEQAEQLVSGYADGPEISTGSSKACYHPASDRVSIPSPERFTEAEEYYSTLFHELVHSTGHFKRLARGFNQGQSVSFGSPDYSKEELVAEMGAAFLNATAGISVPTIEQSAAYIDNWKKNIKGDKRLVVSAAGAAQRGVDWILGERPTTASEQAIVPAADIPPPYSPNDGPVV</sequence>
<dbReference type="EMBL" id="CP036281">
    <property type="protein sequence ID" value="QDU80744.1"/>
    <property type="molecule type" value="Genomic_DNA"/>
</dbReference>
<evidence type="ECO:0000313" key="4">
    <source>
        <dbReference type="Proteomes" id="UP000317178"/>
    </source>
</evidence>
<dbReference type="RefSeq" id="WP_144995988.1">
    <property type="nucleotide sequence ID" value="NZ_CP036281.1"/>
</dbReference>
<evidence type="ECO:0000259" key="2">
    <source>
        <dbReference type="Pfam" id="PF18818"/>
    </source>
</evidence>
<dbReference type="InterPro" id="IPR017113">
    <property type="entry name" value="Antirestriction_ArdC"/>
</dbReference>
<protein>
    <submittedName>
        <fullName evidence="3">DNA primase TraC</fullName>
        <ecNumber evidence="3">2.7.7.-</ecNumber>
    </submittedName>
</protein>
<dbReference type="GO" id="GO:0003697">
    <property type="term" value="F:single-stranded DNA binding"/>
    <property type="evidence" value="ECO:0007669"/>
    <property type="project" value="InterPro"/>
</dbReference>
<proteinExistence type="predicted"/>
<organism evidence="3 4">
    <name type="scientific">Polystyrenella longa</name>
    <dbReference type="NCBI Taxonomy" id="2528007"/>
    <lineage>
        <taxon>Bacteria</taxon>
        <taxon>Pseudomonadati</taxon>
        <taxon>Planctomycetota</taxon>
        <taxon>Planctomycetia</taxon>
        <taxon>Planctomycetales</taxon>
        <taxon>Planctomycetaceae</taxon>
        <taxon>Polystyrenella</taxon>
    </lineage>
</organism>
<feature type="domain" description="N-terminal" evidence="1">
    <location>
        <begin position="13"/>
        <end position="127"/>
    </location>
</feature>
<dbReference type="EC" id="2.7.7.-" evidence="3"/>
<dbReference type="AlphaFoldDB" id="A0A518CNH4"/>